<protein>
    <submittedName>
        <fullName evidence="2">Rhodanese-like domain-containing protein</fullName>
    </submittedName>
</protein>
<dbReference type="Proteomes" id="UP000264071">
    <property type="component" value="Unassembled WGS sequence"/>
</dbReference>
<dbReference type="AlphaFoldDB" id="A0A3D4V4D8"/>
<dbReference type="PANTHER" id="PTHR43031:SF17">
    <property type="entry name" value="SULFURTRANSFERASE YTWF-RELATED"/>
    <property type="match status" value="1"/>
</dbReference>
<feature type="domain" description="Rhodanese" evidence="1">
    <location>
        <begin position="17"/>
        <end position="105"/>
    </location>
</feature>
<sequence length="107" mass="12131">MAVEYLSPAEVVARLNGDTQLQIIDVREPWEYGIAHIEPSELIPLSELPGRVQSLDPERPYALLCHHGMRSEMAANWLVQQGFQQLINIEGGIDAWSHQVDPDIPRY</sequence>
<proteinExistence type="predicted"/>
<evidence type="ECO:0000313" key="2">
    <source>
        <dbReference type="EMBL" id="HCT55622.1"/>
    </source>
</evidence>
<dbReference type="PANTHER" id="PTHR43031">
    <property type="entry name" value="FAD-DEPENDENT OXIDOREDUCTASE"/>
    <property type="match status" value="1"/>
</dbReference>
<evidence type="ECO:0000259" key="1">
    <source>
        <dbReference type="PROSITE" id="PS50206"/>
    </source>
</evidence>
<gene>
    <name evidence="2" type="ORF">DGD08_00265</name>
</gene>
<dbReference type="EMBL" id="DPIY01000001">
    <property type="protein sequence ID" value="HCT55622.1"/>
    <property type="molecule type" value="Genomic_DNA"/>
</dbReference>
<dbReference type="Gene3D" id="3.40.250.10">
    <property type="entry name" value="Rhodanese-like domain"/>
    <property type="match status" value="1"/>
</dbReference>
<accession>A0A3D4V4D8</accession>
<dbReference type="Pfam" id="PF00581">
    <property type="entry name" value="Rhodanese"/>
    <property type="match status" value="1"/>
</dbReference>
<dbReference type="InterPro" id="IPR036873">
    <property type="entry name" value="Rhodanese-like_dom_sf"/>
</dbReference>
<dbReference type="PROSITE" id="PS50206">
    <property type="entry name" value="RHODANESE_3"/>
    <property type="match status" value="1"/>
</dbReference>
<dbReference type="SMART" id="SM00450">
    <property type="entry name" value="RHOD"/>
    <property type="match status" value="1"/>
</dbReference>
<dbReference type="InterPro" id="IPR001763">
    <property type="entry name" value="Rhodanese-like_dom"/>
</dbReference>
<dbReference type="InterPro" id="IPR050229">
    <property type="entry name" value="GlpE_sulfurtransferase"/>
</dbReference>
<comment type="caution">
    <text evidence="2">The sequence shown here is derived from an EMBL/GenBank/DDBJ whole genome shotgun (WGS) entry which is preliminary data.</text>
</comment>
<dbReference type="SUPFAM" id="SSF52821">
    <property type="entry name" value="Rhodanese/Cell cycle control phosphatase"/>
    <property type="match status" value="1"/>
</dbReference>
<name>A0A3D4V4D8_9BACT</name>
<organism evidence="2 3">
    <name type="scientific">Gemmatimonas aurantiaca</name>
    <dbReference type="NCBI Taxonomy" id="173480"/>
    <lineage>
        <taxon>Bacteria</taxon>
        <taxon>Pseudomonadati</taxon>
        <taxon>Gemmatimonadota</taxon>
        <taxon>Gemmatimonadia</taxon>
        <taxon>Gemmatimonadales</taxon>
        <taxon>Gemmatimonadaceae</taxon>
        <taxon>Gemmatimonas</taxon>
    </lineage>
</organism>
<dbReference type="OMA" id="CICHHGA"/>
<evidence type="ECO:0000313" key="3">
    <source>
        <dbReference type="Proteomes" id="UP000264071"/>
    </source>
</evidence>
<reference evidence="2 3" key="1">
    <citation type="journal article" date="2018" name="Nat. Biotechnol.">
        <title>A standardized bacterial taxonomy based on genome phylogeny substantially revises the tree of life.</title>
        <authorList>
            <person name="Parks D.H."/>
            <person name="Chuvochina M."/>
            <person name="Waite D.W."/>
            <person name="Rinke C."/>
            <person name="Skarshewski A."/>
            <person name="Chaumeil P.A."/>
            <person name="Hugenholtz P."/>
        </authorList>
    </citation>
    <scope>NUCLEOTIDE SEQUENCE [LARGE SCALE GENOMIC DNA]</scope>
    <source>
        <strain evidence="2">UBA8844</strain>
    </source>
</reference>